<dbReference type="PANTHER" id="PTHR46268">
    <property type="entry name" value="STRESS RESPONSE PROTEIN NHAX"/>
    <property type="match status" value="1"/>
</dbReference>
<evidence type="ECO:0000259" key="2">
    <source>
        <dbReference type="Pfam" id="PF00582"/>
    </source>
</evidence>
<dbReference type="AlphaFoldDB" id="A0A446CB13"/>
<dbReference type="InterPro" id="IPR006015">
    <property type="entry name" value="Universal_stress_UspA"/>
</dbReference>
<evidence type="ECO:0000256" key="1">
    <source>
        <dbReference type="ARBA" id="ARBA00008791"/>
    </source>
</evidence>
<dbReference type="Proteomes" id="UP000289184">
    <property type="component" value="Unassembled WGS sequence"/>
</dbReference>
<protein>
    <recommendedName>
        <fullName evidence="2">UspA domain-containing protein</fullName>
    </recommendedName>
</protein>
<dbReference type="PRINTS" id="PR01438">
    <property type="entry name" value="UNVRSLSTRESS"/>
</dbReference>
<dbReference type="Gene3D" id="3.40.50.620">
    <property type="entry name" value="HUPs"/>
    <property type="match status" value="1"/>
</dbReference>
<accession>A0A446CB13</accession>
<sequence length="159" mass="17340">MYRRILIPIDGSAAAELGLNEAMRLAFLNDAIIRLVCVVGELPLSLGIGAGCHSPTELRKLLREFGAEVLRNAARRVRARCIPVDSALFEAGEQSFEERLAAEAEAWGADLIVIGSHGWRGVSRIPQNGGARHPSRAVPMLLVREAASKVERSSFQSRR</sequence>
<dbReference type="SUPFAM" id="SSF52402">
    <property type="entry name" value="Adenine nucleotide alpha hydrolases-like"/>
    <property type="match status" value="1"/>
</dbReference>
<proteinExistence type="inferred from homology"/>
<gene>
    <name evidence="3" type="ORF">AGI3411_01906</name>
</gene>
<dbReference type="Pfam" id="PF00582">
    <property type="entry name" value="Usp"/>
    <property type="match status" value="1"/>
</dbReference>
<dbReference type="InterPro" id="IPR014729">
    <property type="entry name" value="Rossmann-like_a/b/a_fold"/>
</dbReference>
<evidence type="ECO:0000313" key="3">
    <source>
        <dbReference type="EMBL" id="SSW65024.1"/>
    </source>
</evidence>
<reference evidence="3 4" key="1">
    <citation type="submission" date="2018-07" db="EMBL/GenBank/DDBJ databases">
        <authorList>
            <person name="Peeters C."/>
        </authorList>
    </citation>
    <scope>NUCLEOTIDE SEQUENCE [LARGE SCALE GENOMIC DNA]</scope>
    <source>
        <strain evidence="3 4">LMG 3411</strain>
    </source>
</reference>
<organism evidence="3 4">
    <name type="scientific">Achromobacter agilis</name>
    <dbReference type="NCBI Taxonomy" id="1353888"/>
    <lineage>
        <taxon>Bacteria</taxon>
        <taxon>Pseudomonadati</taxon>
        <taxon>Pseudomonadota</taxon>
        <taxon>Betaproteobacteria</taxon>
        <taxon>Burkholderiales</taxon>
        <taxon>Alcaligenaceae</taxon>
        <taxon>Achromobacter</taxon>
    </lineage>
</organism>
<feature type="domain" description="UspA" evidence="2">
    <location>
        <begin position="1"/>
        <end position="124"/>
    </location>
</feature>
<evidence type="ECO:0000313" key="4">
    <source>
        <dbReference type="Proteomes" id="UP000289184"/>
    </source>
</evidence>
<dbReference type="RefSeq" id="WP_129527138.1">
    <property type="nucleotide sequence ID" value="NZ_UFQB01000006.1"/>
</dbReference>
<keyword evidence="4" id="KW-1185">Reference proteome</keyword>
<name>A0A446CB13_9BURK</name>
<dbReference type="CDD" id="cd00293">
    <property type="entry name" value="USP-like"/>
    <property type="match status" value="1"/>
</dbReference>
<dbReference type="PANTHER" id="PTHR46268:SF6">
    <property type="entry name" value="UNIVERSAL STRESS PROTEIN UP12"/>
    <property type="match status" value="1"/>
</dbReference>
<comment type="similarity">
    <text evidence="1">Belongs to the universal stress protein A family.</text>
</comment>
<dbReference type="EMBL" id="UFQB01000006">
    <property type="protein sequence ID" value="SSW65024.1"/>
    <property type="molecule type" value="Genomic_DNA"/>
</dbReference>
<dbReference type="OrthoDB" id="8547832at2"/>
<dbReference type="InterPro" id="IPR006016">
    <property type="entry name" value="UspA"/>
</dbReference>